<name>A0A9C9NI75_9HYPH</name>
<organism evidence="2 3">
    <name type="scientific">Aurantimonas coralicida</name>
    <dbReference type="NCBI Taxonomy" id="182270"/>
    <lineage>
        <taxon>Bacteria</taxon>
        <taxon>Pseudomonadati</taxon>
        <taxon>Pseudomonadota</taxon>
        <taxon>Alphaproteobacteria</taxon>
        <taxon>Hyphomicrobiales</taxon>
        <taxon>Aurantimonadaceae</taxon>
        <taxon>Aurantimonas</taxon>
    </lineage>
</organism>
<dbReference type="InterPro" id="IPR004291">
    <property type="entry name" value="Transposase_IS66_central"/>
</dbReference>
<gene>
    <name evidence="2" type="ORF">ENH89_18325</name>
</gene>
<dbReference type="Proteomes" id="UP000885680">
    <property type="component" value="Unassembled WGS sequence"/>
</dbReference>
<sequence>MEDRRVSATNNVAEREIRPSVVFCKVTGGFRSEWDPSVHAGHRSVTSTARIYPLRTRCSDSMKPATTIPLTCRSAACRMRDSRRRRLKHGR</sequence>
<evidence type="ECO:0000259" key="1">
    <source>
        <dbReference type="Pfam" id="PF03050"/>
    </source>
</evidence>
<protein>
    <recommendedName>
        <fullName evidence="1">Transposase IS66 central domain-containing protein</fullName>
    </recommendedName>
</protein>
<reference evidence="2" key="1">
    <citation type="journal article" date="2020" name="mSystems">
        <title>Genome- and Community-Level Interaction Insights into Carbon Utilization and Element Cycling Functions of Hydrothermarchaeota in Hydrothermal Sediment.</title>
        <authorList>
            <person name="Zhou Z."/>
            <person name="Liu Y."/>
            <person name="Xu W."/>
            <person name="Pan J."/>
            <person name="Luo Z.H."/>
            <person name="Li M."/>
        </authorList>
    </citation>
    <scope>NUCLEOTIDE SEQUENCE</scope>
    <source>
        <strain evidence="2">HyVt-347</strain>
    </source>
</reference>
<evidence type="ECO:0000313" key="2">
    <source>
        <dbReference type="EMBL" id="HEU02242.1"/>
    </source>
</evidence>
<accession>A0A9C9NI75</accession>
<dbReference type="Pfam" id="PF03050">
    <property type="entry name" value="DDE_Tnp_IS66"/>
    <property type="match status" value="1"/>
</dbReference>
<evidence type="ECO:0000313" key="3">
    <source>
        <dbReference type="Proteomes" id="UP000885680"/>
    </source>
</evidence>
<dbReference type="EMBL" id="DRGN01000269">
    <property type="protein sequence ID" value="HEU02242.1"/>
    <property type="molecule type" value="Genomic_DNA"/>
</dbReference>
<feature type="domain" description="Transposase IS66 central" evidence="1">
    <location>
        <begin position="1"/>
        <end position="34"/>
    </location>
</feature>
<proteinExistence type="predicted"/>
<dbReference type="AlphaFoldDB" id="A0A9C9NI75"/>
<comment type="caution">
    <text evidence="2">The sequence shown here is derived from an EMBL/GenBank/DDBJ whole genome shotgun (WGS) entry which is preliminary data.</text>
</comment>